<proteinExistence type="inferred from homology"/>
<dbReference type="GO" id="GO:0017000">
    <property type="term" value="P:antibiotic biosynthetic process"/>
    <property type="evidence" value="ECO:0007669"/>
    <property type="project" value="InterPro"/>
</dbReference>
<dbReference type="Pfam" id="PF01804">
    <property type="entry name" value="Penicil_amidase"/>
    <property type="match status" value="1"/>
</dbReference>
<feature type="non-terminal residue" evidence="2">
    <location>
        <position position="166"/>
    </location>
</feature>
<dbReference type="Gene3D" id="1.10.439.10">
    <property type="entry name" value="Penicillin Amidohydrolase, domain 1"/>
    <property type="match status" value="1"/>
</dbReference>
<accession>X1CXX5</accession>
<gene>
    <name evidence="2" type="ORF">S01H4_61734</name>
</gene>
<name>X1CXX5_9ZZZZ</name>
<protein>
    <submittedName>
        <fullName evidence="2">Uncharacterized protein</fullName>
    </submittedName>
</protein>
<organism evidence="2">
    <name type="scientific">marine sediment metagenome</name>
    <dbReference type="NCBI Taxonomy" id="412755"/>
    <lineage>
        <taxon>unclassified sequences</taxon>
        <taxon>metagenomes</taxon>
        <taxon>ecological metagenomes</taxon>
    </lineage>
</organism>
<dbReference type="EMBL" id="BART01036676">
    <property type="protein sequence ID" value="GAH13356.1"/>
    <property type="molecule type" value="Genomic_DNA"/>
</dbReference>
<comment type="similarity">
    <text evidence="1">Belongs to the peptidase S45 family.</text>
</comment>
<evidence type="ECO:0000256" key="1">
    <source>
        <dbReference type="ARBA" id="ARBA00006586"/>
    </source>
</evidence>
<feature type="non-terminal residue" evidence="2">
    <location>
        <position position="1"/>
    </location>
</feature>
<reference evidence="2" key="1">
    <citation type="journal article" date="2014" name="Front. Microbiol.">
        <title>High frequency of phylogenetically diverse reductive dehalogenase-homologous genes in deep subseafloor sedimentary metagenomes.</title>
        <authorList>
            <person name="Kawai M."/>
            <person name="Futagami T."/>
            <person name="Toyoda A."/>
            <person name="Takaki Y."/>
            <person name="Nishi S."/>
            <person name="Hori S."/>
            <person name="Arai W."/>
            <person name="Tsubouchi T."/>
            <person name="Morono Y."/>
            <person name="Uchiyama I."/>
            <person name="Ito T."/>
            <person name="Fujiyama A."/>
            <person name="Inagaki F."/>
            <person name="Takami H."/>
        </authorList>
    </citation>
    <scope>NUCLEOTIDE SEQUENCE</scope>
    <source>
        <strain evidence="2">Expedition CK06-06</strain>
    </source>
</reference>
<dbReference type="InterPro" id="IPR002692">
    <property type="entry name" value="S45"/>
</dbReference>
<comment type="caution">
    <text evidence="2">The sequence shown here is derived from an EMBL/GenBank/DDBJ whole genome shotgun (WGS) entry which is preliminary data.</text>
</comment>
<evidence type="ECO:0000313" key="2">
    <source>
        <dbReference type="EMBL" id="GAH13356.1"/>
    </source>
</evidence>
<sequence length="166" mass="18299">LNTSDDGLASLLANDPYIVNSIQSYMDGVNYFVQMHRNNLPLEYSILALNGLVNYVPEEFTASDLVGMGKVMGYVLTFEQYKNELNRYNAIKTFGSTGADDLYPLEQYNSSSYTYADLIGNMTTLPYIGSGTDILLNSEGKGKGKELPNVMNALTILQNLIPSIVL</sequence>
<dbReference type="AlphaFoldDB" id="X1CXX5"/>
<dbReference type="InterPro" id="IPR023343">
    <property type="entry name" value="Penicillin_amidase_dom1"/>
</dbReference>
<dbReference type="GO" id="GO:0016811">
    <property type="term" value="F:hydrolase activity, acting on carbon-nitrogen (but not peptide) bonds, in linear amides"/>
    <property type="evidence" value="ECO:0007669"/>
    <property type="project" value="InterPro"/>
</dbReference>
<dbReference type="SUPFAM" id="SSF56235">
    <property type="entry name" value="N-terminal nucleophile aminohydrolases (Ntn hydrolases)"/>
    <property type="match status" value="1"/>
</dbReference>
<dbReference type="InterPro" id="IPR029055">
    <property type="entry name" value="Ntn_hydrolases_N"/>
</dbReference>